<evidence type="ECO:0000256" key="1">
    <source>
        <dbReference type="ARBA" id="ARBA00012107"/>
    </source>
</evidence>
<evidence type="ECO:0000259" key="17">
    <source>
        <dbReference type="PROSITE" id="PS51481"/>
    </source>
</evidence>
<evidence type="ECO:0000313" key="18">
    <source>
        <dbReference type="EMBL" id="KAL1129392.1"/>
    </source>
</evidence>
<comment type="subunit">
    <text evidence="12">Homodimer. Interacts with IFIH1 (via the CARD domains), the interaction is inhibited by viral infection.</text>
</comment>
<dbReference type="InterPro" id="IPR050861">
    <property type="entry name" value="Dihydroxyacetone_Kinase"/>
</dbReference>
<evidence type="ECO:0000256" key="2">
    <source>
        <dbReference type="ARBA" id="ARBA00012110"/>
    </source>
</evidence>
<dbReference type="InterPro" id="IPR004006">
    <property type="entry name" value="DhaK_dom"/>
</dbReference>
<dbReference type="SUPFAM" id="SSF101473">
    <property type="entry name" value="DhaL-like"/>
    <property type="match status" value="1"/>
</dbReference>
<comment type="catalytic activity">
    <reaction evidence="14">
        <text>FAD = riboflavin cyclic-4',5'-phosphate + AMP + H(+)</text>
        <dbReference type="Rhea" id="RHEA:13729"/>
        <dbReference type="ChEBI" id="CHEBI:15378"/>
        <dbReference type="ChEBI" id="CHEBI:57692"/>
        <dbReference type="ChEBI" id="CHEBI:76202"/>
        <dbReference type="ChEBI" id="CHEBI:456215"/>
        <dbReference type="EC" id="4.6.1.15"/>
    </reaction>
</comment>
<evidence type="ECO:0000256" key="10">
    <source>
        <dbReference type="ARBA" id="ARBA00032426"/>
    </source>
</evidence>
<keyword evidence="19" id="KW-1185">Reference proteome</keyword>
<reference evidence="18 19" key="1">
    <citation type="submission" date="2024-07" db="EMBL/GenBank/DDBJ databases">
        <title>Chromosome-level genome assembly of the water stick insect Ranatra chinensis (Heteroptera: Nepidae).</title>
        <authorList>
            <person name="Liu X."/>
        </authorList>
    </citation>
    <scope>NUCLEOTIDE SEQUENCE [LARGE SCALE GENOMIC DNA]</scope>
    <source>
        <strain evidence="18">Cailab_2021Rc</strain>
        <tissue evidence="18">Muscle</tissue>
    </source>
</reference>
<dbReference type="EC" id="4.6.1.15" evidence="3"/>
<comment type="caution">
    <text evidence="18">The sequence shown here is derived from an EMBL/GenBank/DDBJ whole genome shotgun (WGS) entry which is preliminary data.</text>
</comment>
<dbReference type="EC" id="2.7.1.29" evidence="1"/>
<proteinExistence type="predicted"/>
<dbReference type="Pfam" id="PF02733">
    <property type="entry name" value="Dak1"/>
    <property type="match status" value="1"/>
</dbReference>
<dbReference type="GO" id="GO:0050354">
    <property type="term" value="F:triokinase activity"/>
    <property type="evidence" value="ECO:0007669"/>
    <property type="project" value="UniProtKB-EC"/>
</dbReference>
<evidence type="ECO:0000256" key="15">
    <source>
        <dbReference type="ARBA" id="ARBA00048898"/>
    </source>
</evidence>
<evidence type="ECO:0000256" key="9">
    <source>
        <dbReference type="ARBA" id="ARBA00023285"/>
    </source>
</evidence>
<sequence length="722" mass="80362">MFQKNKTQETTENGSFSLNPREQDDERDEIIFDIIRSAVGDRLSVPKQCEEEEKEPPKLDAEEEPCCKEEDEFEEDKETQHAQMTSVRTDTISIDSSTSSIPMKLETEVYKFLLGMTAARSDLMVLEGENVLMRRDHYLMEDRVKLVSGGKWGHDPLFTGYVAKGLLTAVVLGEGRVHVPKPDTILTTLKQLNYNHEAGILVFVLNYLEDRLNFGVAVEMARLEGIRVEMIIVGDDCWESIDQRYGRRGLAGVVLLYKIAGAMAEKRCTLKEIYSFSRSLCSTNVVTISATLGSKPIVGTGLDGSHIRGHVFHSNSTVEDVVEEMIKLAVDPKSYFSLRIDPSSSTVVLINSYTEDRNILYAATKETVGRLHELEVPIARVYSGNFASGKRGFSVTMMREYGSNALKWLDETAVADVWPRTWGLGIPETVVSSVPQIALEHSTSREEGTCSKLGPSISSSDALRMSKVLKMVWKVLEAADGALNDLDPEGCYGSEVRVTALTLLHAKREGQFQFDRPYFVMRTIGEICQHTMPGILGTMYNCLFTGCSQVMLQFLRCQEMTPLMWYQTALGGVNALRSYTKFRTGDATLVDALVPAVKAMEAFSAGKPPLTLSCEGWKSASSRPDGRNSSFRVCLWFPGKSVRIHGGLFHNIRFDWCRVMLQELGRLCGVASFMKVVEAAEAGANSTKFKISPRKKPNAVEVGAQTVCLWLRALQYAIIATR</sequence>
<evidence type="ECO:0000256" key="6">
    <source>
        <dbReference type="ARBA" id="ARBA00022741"/>
    </source>
</evidence>
<evidence type="ECO:0000313" key="19">
    <source>
        <dbReference type="Proteomes" id="UP001558652"/>
    </source>
</evidence>
<keyword evidence="8" id="KW-0067">ATP-binding</keyword>
<dbReference type="PANTHER" id="PTHR28629">
    <property type="entry name" value="TRIOKINASE/FMN CYCLASE"/>
    <property type="match status" value="1"/>
</dbReference>
<evidence type="ECO:0000256" key="14">
    <source>
        <dbReference type="ARBA" id="ARBA00048526"/>
    </source>
</evidence>
<dbReference type="InterPro" id="IPR036117">
    <property type="entry name" value="DhaL_dom_sf"/>
</dbReference>
<evidence type="ECO:0000256" key="5">
    <source>
        <dbReference type="ARBA" id="ARBA00022679"/>
    </source>
</evidence>
<dbReference type="GO" id="GO:0034012">
    <property type="term" value="F:FAD-AMP lyase (cyclizing) activity"/>
    <property type="evidence" value="ECO:0007669"/>
    <property type="project" value="UniProtKB-EC"/>
</dbReference>
<keyword evidence="6" id="KW-0547">Nucleotide-binding</keyword>
<keyword evidence="7" id="KW-0418">Kinase</keyword>
<dbReference type="Gene3D" id="3.30.1180.20">
    <property type="entry name" value="Dihydroxyacetone kinase, domain 2"/>
    <property type="match status" value="1"/>
</dbReference>
<dbReference type="GO" id="GO:0004371">
    <property type="term" value="F:glycerone kinase activity"/>
    <property type="evidence" value="ECO:0007669"/>
    <property type="project" value="UniProtKB-EC"/>
</dbReference>
<dbReference type="PROSITE" id="PS51481">
    <property type="entry name" value="DHAK"/>
    <property type="match status" value="1"/>
</dbReference>
<evidence type="ECO:0000256" key="12">
    <source>
        <dbReference type="ARBA" id="ARBA00046681"/>
    </source>
</evidence>
<evidence type="ECO:0000256" key="13">
    <source>
        <dbReference type="ARBA" id="ARBA00047974"/>
    </source>
</evidence>
<evidence type="ECO:0000256" key="16">
    <source>
        <dbReference type="SAM" id="MobiDB-lite"/>
    </source>
</evidence>
<feature type="region of interest" description="Disordered" evidence="16">
    <location>
        <begin position="1"/>
        <end position="29"/>
    </location>
</feature>
<dbReference type="Gene3D" id="3.40.50.10440">
    <property type="entry name" value="Dihydroxyacetone kinase, domain 1"/>
    <property type="match status" value="1"/>
</dbReference>
<evidence type="ECO:0000256" key="3">
    <source>
        <dbReference type="ARBA" id="ARBA00012578"/>
    </source>
</evidence>
<dbReference type="PANTHER" id="PTHR28629:SF4">
    <property type="entry name" value="TRIOKINASE_FMN CYCLASE"/>
    <property type="match status" value="1"/>
</dbReference>
<dbReference type="EC" id="2.7.1.28" evidence="2"/>
<organism evidence="18 19">
    <name type="scientific">Ranatra chinensis</name>
    <dbReference type="NCBI Taxonomy" id="642074"/>
    <lineage>
        <taxon>Eukaryota</taxon>
        <taxon>Metazoa</taxon>
        <taxon>Ecdysozoa</taxon>
        <taxon>Arthropoda</taxon>
        <taxon>Hexapoda</taxon>
        <taxon>Insecta</taxon>
        <taxon>Pterygota</taxon>
        <taxon>Neoptera</taxon>
        <taxon>Paraneoptera</taxon>
        <taxon>Hemiptera</taxon>
        <taxon>Heteroptera</taxon>
        <taxon>Panheteroptera</taxon>
        <taxon>Nepomorpha</taxon>
        <taxon>Nepidae</taxon>
        <taxon>Ranatrinae</taxon>
        <taxon>Ranatra</taxon>
    </lineage>
</organism>
<gene>
    <name evidence="18" type="ORF">AAG570_013919</name>
</gene>
<protein>
    <recommendedName>
        <fullName evidence="4">Triokinase/FMN cyclase</fullName>
        <ecNumber evidence="2">2.7.1.28</ecNumber>
        <ecNumber evidence="1">2.7.1.29</ecNumber>
        <ecNumber evidence="3">4.6.1.15</ecNumber>
    </recommendedName>
    <alternativeName>
        <fullName evidence="10">Bifunctional ATP-dependent dihydroxyacetone kinase/FAD-AMP lyase (cyclizing)</fullName>
    </alternativeName>
</protein>
<evidence type="ECO:0000256" key="4">
    <source>
        <dbReference type="ARBA" id="ARBA00018932"/>
    </source>
</evidence>
<dbReference type="SUPFAM" id="SSF82549">
    <property type="entry name" value="DAK1/DegV-like"/>
    <property type="match status" value="1"/>
</dbReference>
<name>A0ABD0YDQ9_9HEMI</name>
<evidence type="ECO:0000256" key="7">
    <source>
        <dbReference type="ARBA" id="ARBA00022777"/>
    </source>
</evidence>
<dbReference type="Gene3D" id="1.25.40.340">
    <property type="match status" value="1"/>
</dbReference>
<keyword evidence="5" id="KW-0808">Transferase</keyword>
<evidence type="ECO:0000256" key="8">
    <source>
        <dbReference type="ARBA" id="ARBA00022840"/>
    </source>
</evidence>
<feature type="region of interest" description="Disordered" evidence="16">
    <location>
        <begin position="43"/>
        <end position="93"/>
    </location>
</feature>
<dbReference type="InterPro" id="IPR004007">
    <property type="entry name" value="DhaL_dom"/>
</dbReference>
<dbReference type="EMBL" id="JBFDAA010000009">
    <property type="protein sequence ID" value="KAL1129392.1"/>
    <property type="molecule type" value="Genomic_DNA"/>
</dbReference>
<dbReference type="GO" id="GO:0005524">
    <property type="term" value="F:ATP binding"/>
    <property type="evidence" value="ECO:0007669"/>
    <property type="project" value="UniProtKB-KW"/>
</dbReference>
<feature type="compositionally biased region" description="Polar residues" evidence="16">
    <location>
        <begin position="1"/>
        <end position="20"/>
    </location>
</feature>
<dbReference type="Pfam" id="PF02734">
    <property type="entry name" value="Dak2"/>
    <property type="match status" value="1"/>
</dbReference>
<dbReference type="Proteomes" id="UP001558652">
    <property type="component" value="Unassembled WGS sequence"/>
</dbReference>
<keyword evidence="9" id="KW-0170">Cobalt</keyword>
<accession>A0ABD0YDQ9</accession>
<comment type="catalytic activity">
    <reaction evidence="13">
        <text>D-glyceraldehyde + ATP = D-glyceraldehyde 3-phosphate + ADP + H(+)</text>
        <dbReference type="Rhea" id="RHEA:13941"/>
        <dbReference type="ChEBI" id="CHEBI:15378"/>
        <dbReference type="ChEBI" id="CHEBI:17378"/>
        <dbReference type="ChEBI" id="CHEBI:30616"/>
        <dbReference type="ChEBI" id="CHEBI:59776"/>
        <dbReference type="ChEBI" id="CHEBI:456216"/>
        <dbReference type="EC" id="2.7.1.28"/>
    </reaction>
</comment>
<feature type="compositionally biased region" description="Basic and acidic residues" evidence="16">
    <location>
        <begin position="55"/>
        <end position="68"/>
    </location>
</feature>
<dbReference type="AlphaFoldDB" id="A0ABD0YDQ9"/>
<comment type="catalytic activity">
    <reaction evidence="15">
        <text>dihydroxyacetone + ATP = dihydroxyacetone phosphate + ADP + H(+)</text>
        <dbReference type="Rhea" id="RHEA:15773"/>
        <dbReference type="ChEBI" id="CHEBI:15378"/>
        <dbReference type="ChEBI" id="CHEBI:16016"/>
        <dbReference type="ChEBI" id="CHEBI:30616"/>
        <dbReference type="ChEBI" id="CHEBI:57642"/>
        <dbReference type="ChEBI" id="CHEBI:456216"/>
        <dbReference type="EC" id="2.7.1.29"/>
    </reaction>
</comment>
<comment type="function">
    <text evidence="11">Catalyzes both the phosphorylation of dihydroxyacetone and of glyceraldehyde, and the splitting of ribonucleoside diphosphate-X compounds among which FAD is the best substrate. Represses IFIH1-mediated cellular antiviral response.</text>
</comment>
<evidence type="ECO:0000256" key="11">
    <source>
        <dbReference type="ARBA" id="ARBA00045490"/>
    </source>
</evidence>
<dbReference type="FunFam" id="3.40.50.10440:FF:000001">
    <property type="entry name" value="Dihydroxyacetone kinase, DhaK subunit"/>
    <property type="match status" value="1"/>
</dbReference>
<feature type="domain" description="DhaK" evidence="17">
    <location>
        <begin position="104"/>
        <end position="418"/>
    </location>
</feature>